<reference evidence="1 2" key="1">
    <citation type="submission" date="2017-05" db="EMBL/GenBank/DDBJ databases">
        <authorList>
            <person name="Varghese N."/>
            <person name="Submissions S."/>
        </authorList>
    </citation>
    <scope>NUCLEOTIDE SEQUENCE [LARGE SCALE GENOMIC DNA]</scope>
    <source>
        <strain evidence="1 2">DSM 45474</strain>
    </source>
</reference>
<gene>
    <name evidence="1" type="ORF">SAMN06264849_10153</name>
</gene>
<evidence type="ECO:0000313" key="1">
    <source>
        <dbReference type="EMBL" id="SMO32462.1"/>
    </source>
</evidence>
<dbReference type="AlphaFoldDB" id="A0A521ACF1"/>
<protein>
    <submittedName>
        <fullName evidence="1">Uncharacterized protein</fullName>
    </submittedName>
</protein>
<accession>A0A521ACF1</accession>
<dbReference type="Proteomes" id="UP000315636">
    <property type="component" value="Unassembled WGS sequence"/>
</dbReference>
<evidence type="ECO:0000313" key="2">
    <source>
        <dbReference type="Proteomes" id="UP000315636"/>
    </source>
</evidence>
<name>A0A521ACF1_9BACL</name>
<dbReference type="RefSeq" id="WP_142503772.1">
    <property type="nucleotide sequence ID" value="NZ_FXTI01000001.1"/>
</dbReference>
<dbReference type="EMBL" id="FXTI01000001">
    <property type="protein sequence ID" value="SMO32462.1"/>
    <property type="molecule type" value="Genomic_DNA"/>
</dbReference>
<keyword evidence="2" id="KW-1185">Reference proteome</keyword>
<dbReference type="OrthoDB" id="7061608at2"/>
<proteinExistence type="predicted"/>
<organism evidence="1 2">
    <name type="scientific">Melghirimyces algeriensis</name>
    <dbReference type="NCBI Taxonomy" id="910412"/>
    <lineage>
        <taxon>Bacteria</taxon>
        <taxon>Bacillati</taxon>
        <taxon>Bacillota</taxon>
        <taxon>Bacilli</taxon>
        <taxon>Bacillales</taxon>
        <taxon>Thermoactinomycetaceae</taxon>
        <taxon>Melghirimyces</taxon>
    </lineage>
</organism>
<sequence length="117" mass="13605">MDPRFASNQVLPSKAQTEKLAQSFLHQIEPGLFERLENRWIRPHNETINVNGHPTTVTGMKYKCYLPEEDTYTWVIAGANQIITFEQGIKWKEGCMTVDCYQMKTRAEVSLRFSIHN</sequence>